<evidence type="ECO:0000313" key="7">
    <source>
        <dbReference type="EMBL" id="MBS4224010.1"/>
    </source>
</evidence>
<keyword evidence="5" id="KW-0732">Signal</keyword>
<dbReference type="RefSeq" id="WP_213099066.1">
    <property type="nucleotide sequence ID" value="NZ_JAGYPN010000003.1"/>
</dbReference>
<comment type="similarity">
    <text evidence="1">Belongs to the peptidase C40 family.</text>
</comment>
<evidence type="ECO:0000256" key="5">
    <source>
        <dbReference type="SAM" id="SignalP"/>
    </source>
</evidence>
<feature type="signal peptide" evidence="5">
    <location>
        <begin position="1"/>
        <end position="35"/>
    </location>
</feature>
<feature type="domain" description="NlpC/P60" evidence="6">
    <location>
        <begin position="38"/>
        <end position="159"/>
    </location>
</feature>
<keyword evidence="8" id="KW-1185">Reference proteome</keyword>
<dbReference type="PANTHER" id="PTHR47053:SF1">
    <property type="entry name" value="MUREIN DD-ENDOPEPTIDASE MEPH-RELATED"/>
    <property type="match status" value="1"/>
</dbReference>
<dbReference type="PROSITE" id="PS51935">
    <property type="entry name" value="NLPC_P60"/>
    <property type="match status" value="1"/>
</dbReference>
<evidence type="ECO:0000256" key="1">
    <source>
        <dbReference type="ARBA" id="ARBA00007074"/>
    </source>
</evidence>
<dbReference type="AlphaFoldDB" id="A0A942Z615"/>
<evidence type="ECO:0000313" key="8">
    <source>
        <dbReference type="Proteomes" id="UP000676456"/>
    </source>
</evidence>
<evidence type="ECO:0000259" key="6">
    <source>
        <dbReference type="PROSITE" id="PS51935"/>
    </source>
</evidence>
<dbReference type="Proteomes" id="UP000676456">
    <property type="component" value="Unassembled WGS sequence"/>
</dbReference>
<organism evidence="7 8">
    <name type="scientific">Lederbergia citrea</name>
    <dbReference type="NCBI Taxonomy" id="2833581"/>
    <lineage>
        <taxon>Bacteria</taxon>
        <taxon>Bacillati</taxon>
        <taxon>Bacillota</taxon>
        <taxon>Bacilli</taxon>
        <taxon>Bacillales</taxon>
        <taxon>Bacillaceae</taxon>
        <taxon>Lederbergia</taxon>
    </lineage>
</organism>
<dbReference type="Gene3D" id="3.90.1720.10">
    <property type="entry name" value="endopeptidase domain like (from Nostoc punctiforme)"/>
    <property type="match status" value="1"/>
</dbReference>
<keyword evidence="3" id="KW-0378">Hydrolase</keyword>
<dbReference type="PANTHER" id="PTHR47053">
    <property type="entry name" value="MUREIN DD-ENDOPEPTIDASE MEPH-RELATED"/>
    <property type="match status" value="1"/>
</dbReference>
<feature type="chain" id="PRO_5037946128" evidence="5">
    <location>
        <begin position="36"/>
        <end position="160"/>
    </location>
</feature>
<dbReference type="GO" id="GO:0006508">
    <property type="term" value="P:proteolysis"/>
    <property type="evidence" value="ECO:0007669"/>
    <property type="project" value="UniProtKB-KW"/>
</dbReference>
<name>A0A942Z615_9BACI</name>
<accession>A0A942Z615</accession>
<dbReference type="Pfam" id="PF00877">
    <property type="entry name" value="NLPC_P60"/>
    <property type="match status" value="1"/>
</dbReference>
<dbReference type="InterPro" id="IPR038765">
    <property type="entry name" value="Papain-like_cys_pep_sf"/>
</dbReference>
<dbReference type="InterPro" id="IPR051202">
    <property type="entry name" value="Peptidase_C40"/>
</dbReference>
<comment type="caution">
    <text evidence="7">The sequence shown here is derived from an EMBL/GenBank/DDBJ whole genome shotgun (WGS) entry which is preliminary data.</text>
</comment>
<gene>
    <name evidence="7" type="ORF">KHA91_14805</name>
</gene>
<keyword evidence="4" id="KW-0788">Thiol protease</keyword>
<evidence type="ECO:0000256" key="4">
    <source>
        <dbReference type="ARBA" id="ARBA00022807"/>
    </source>
</evidence>
<dbReference type="SUPFAM" id="SSF54001">
    <property type="entry name" value="Cysteine proteinases"/>
    <property type="match status" value="1"/>
</dbReference>
<dbReference type="InterPro" id="IPR000064">
    <property type="entry name" value="NLP_P60_dom"/>
</dbReference>
<sequence length="160" mass="17313">MVISLSATKRSSFIVAVVAALALLFSTLFGLNAEAAAPTKGEKVVNYAQTLKGSKFKMGGTTPKGFDASGYTQYVYSKSLKVKLPRTSADQYKVGKSVNKSQLKPGDLVFYKTNGKSVSFVGIYVGKQQFIGATSNGVRLQSMNLDYWKTKYVGAKRIVN</sequence>
<protein>
    <submittedName>
        <fullName evidence="7">C40 family peptidase</fullName>
    </submittedName>
</protein>
<dbReference type="GO" id="GO:0008234">
    <property type="term" value="F:cysteine-type peptidase activity"/>
    <property type="evidence" value="ECO:0007669"/>
    <property type="project" value="UniProtKB-KW"/>
</dbReference>
<keyword evidence="2" id="KW-0645">Protease</keyword>
<evidence type="ECO:0000256" key="2">
    <source>
        <dbReference type="ARBA" id="ARBA00022670"/>
    </source>
</evidence>
<reference evidence="7 8" key="1">
    <citation type="submission" date="2021-05" db="EMBL/GenBank/DDBJ databases">
        <title>Novel Bacillus species.</title>
        <authorList>
            <person name="Liu G."/>
        </authorList>
    </citation>
    <scope>NUCLEOTIDE SEQUENCE [LARGE SCALE GENOMIC DNA]</scope>
    <source>
        <strain evidence="7 8">FJAT-49682</strain>
    </source>
</reference>
<proteinExistence type="inferred from homology"/>
<dbReference type="EMBL" id="JAGYPN010000003">
    <property type="protein sequence ID" value="MBS4224010.1"/>
    <property type="molecule type" value="Genomic_DNA"/>
</dbReference>
<evidence type="ECO:0000256" key="3">
    <source>
        <dbReference type="ARBA" id="ARBA00022801"/>
    </source>
</evidence>